<keyword evidence="2" id="KW-1185">Reference proteome</keyword>
<proteinExistence type="predicted"/>
<organism evidence="1 2">
    <name type="scientific">Hyphomicrobium facile</name>
    <dbReference type="NCBI Taxonomy" id="51670"/>
    <lineage>
        <taxon>Bacteria</taxon>
        <taxon>Pseudomonadati</taxon>
        <taxon>Pseudomonadota</taxon>
        <taxon>Alphaproteobacteria</taxon>
        <taxon>Hyphomicrobiales</taxon>
        <taxon>Hyphomicrobiaceae</taxon>
        <taxon>Hyphomicrobium</taxon>
    </lineage>
</organism>
<dbReference type="EMBL" id="FPCH01000001">
    <property type="protein sequence ID" value="SFV28028.1"/>
    <property type="molecule type" value="Genomic_DNA"/>
</dbReference>
<sequence>MCRSYGLPSAWMDPGLRRDDGYGDGYQIEGINSLNVIPAQAGIRPSKSGLPSAWMDPGLRRDDGYGDGYQIERINSQNVIPAQAGICPSCRS</sequence>
<evidence type="ECO:0000313" key="2">
    <source>
        <dbReference type="Proteomes" id="UP000199423"/>
    </source>
</evidence>
<dbReference type="AlphaFoldDB" id="A0A1I7N078"/>
<name>A0A1I7N078_9HYPH</name>
<reference evidence="2" key="1">
    <citation type="submission" date="2016-10" db="EMBL/GenBank/DDBJ databases">
        <authorList>
            <person name="Varghese N."/>
            <person name="Submissions S."/>
        </authorList>
    </citation>
    <scope>NUCLEOTIDE SEQUENCE [LARGE SCALE GENOMIC DNA]</scope>
    <source>
        <strain evidence="2">DSM 1565</strain>
    </source>
</reference>
<accession>A0A1I7N078</accession>
<evidence type="ECO:0000313" key="1">
    <source>
        <dbReference type="EMBL" id="SFV28028.1"/>
    </source>
</evidence>
<protein>
    <submittedName>
        <fullName evidence="1">Uncharacterized protein</fullName>
    </submittedName>
</protein>
<gene>
    <name evidence="1" type="ORF">SAMN04488557_0908</name>
</gene>
<dbReference type="Proteomes" id="UP000199423">
    <property type="component" value="Unassembled WGS sequence"/>
</dbReference>